<accession>A0A2M9H3L1</accession>
<name>A0A2M9H3L1_9BURK</name>
<evidence type="ECO:0000256" key="7">
    <source>
        <dbReference type="ARBA" id="ARBA00022801"/>
    </source>
</evidence>
<dbReference type="GO" id="GO:0046872">
    <property type="term" value="F:metal ion binding"/>
    <property type="evidence" value="ECO:0007669"/>
    <property type="project" value="UniProtKB-KW"/>
</dbReference>
<keyword evidence="4" id="KW-0645">Protease</keyword>
<evidence type="ECO:0000256" key="4">
    <source>
        <dbReference type="ARBA" id="ARBA00022670"/>
    </source>
</evidence>
<feature type="domain" description="Peptidase M48" evidence="12">
    <location>
        <begin position="138"/>
        <end position="312"/>
    </location>
</feature>
<evidence type="ECO:0000259" key="12">
    <source>
        <dbReference type="Pfam" id="PF01435"/>
    </source>
</evidence>
<reference evidence="13 14" key="1">
    <citation type="submission" date="2020-04" db="EMBL/GenBank/DDBJ databases">
        <authorList>
            <person name="De Canck E."/>
        </authorList>
    </citation>
    <scope>NUCLEOTIDE SEQUENCE [LARGE SCALE GENOMIC DNA]</scope>
    <source>
        <strain evidence="13 14">LMG 3328</strain>
    </source>
</reference>
<protein>
    <recommendedName>
        <fullName evidence="12">Peptidase M48 domain-containing protein</fullName>
    </recommendedName>
</protein>
<dbReference type="Pfam" id="PF01435">
    <property type="entry name" value="Peptidase_M48"/>
    <property type="match status" value="1"/>
</dbReference>
<organism evidence="13 14">
    <name type="scientific">Achromobacter ruhlandii</name>
    <dbReference type="NCBI Taxonomy" id="72557"/>
    <lineage>
        <taxon>Bacteria</taxon>
        <taxon>Pseudomonadati</taxon>
        <taxon>Pseudomonadota</taxon>
        <taxon>Betaproteobacteria</taxon>
        <taxon>Burkholderiales</taxon>
        <taxon>Alcaligenaceae</taxon>
        <taxon>Achromobacter</taxon>
    </lineage>
</organism>
<dbReference type="InterPro" id="IPR011990">
    <property type="entry name" value="TPR-like_helical_dom_sf"/>
</dbReference>
<evidence type="ECO:0000256" key="2">
    <source>
        <dbReference type="ARBA" id="ARBA00004651"/>
    </source>
</evidence>
<dbReference type="EMBL" id="CADILE010000013">
    <property type="protein sequence ID" value="CAB3901511.1"/>
    <property type="molecule type" value="Genomic_DNA"/>
</dbReference>
<dbReference type="Gene3D" id="3.30.2010.10">
    <property type="entry name" value="Metalloproteases ('zincins'), catalytic domain"/>
    <property type="match status" value="1"/>
</dbReference>
<keyword evidence="6" id="KW-0479">Metal-binding</keyword>
<evidence type="ECO:0000256" key="11">
    <source>
        <dbReference type="ARBA" id="ARBA00023136"/>
    </source>
</evidence>
<evidence type="ECO:0000256" key="1">
    <source>
        <dbReference type="ARBA" id="ARBA00001947"/>
    </source>
</evidence>
<dbReference type="Gene3D" id="1.25.40.10">
    <property type="entry name" value="Tetratricopeptide repeat domain"/>
    <property type="match status" value="1"/>
</dbReference>
<dbReference type="CDD" id="cd07328">
    <property type="entry name" value="M48_Ste24p_like"/>
    <property type="match status" value="1"/>
</dbReference>
<evidence type="ECO:0000256" key="8">
    <source>
        <dbReference type="ARBA" id="ARBA00022833"/>
    </source>
</evidence>
<dbReference type="InterPro" id="IPR001915">
    <property type="entry name" value="Peptidase_M48"/>
</dbReference>
<evidence type="ECO:0000256" key="10">
    <source>
        <dbReference type="ARBA" id="ARBA00023049"/>
    </source>
</evidence>
<proteinExistence type="predicted"/>
<dbReference type="GO" id="GO:0006508">
    <property type="term" value="P:proteolysis"/>
    <property type="evidence" value="ECO:0007669"/>
    <property type="project" value="UniProtKB-KW"/>
</dbReference>
<keyword evidence="7" id="KW-0378">Hydrolase</keyword>
<dbReference type="RefSeq" id="WP_100507577.1">
    <property type="nucleotide sequence ID" value="NZ_CADILE010000013.1"/>
</dbReference>
<evidence type="ECO:0000256" key="9">
    <source>
        <dbReference type="ARBA" id="ARBA00022989"/>
    </source>
</evidence>
<keyword evidence="11" id="KW-0472">Membrane</keyword>
<evidence type="ECO:0000256" key="3">
    <source>
        <dbReference type="ARBA" id="ARBA00022475"/>
    </source>
</evidence>
<dbReference type="GO" id="GO:0004222">
    <property type="term" value="F:metalloendopeptidase activity"/>
    <property type="evidence" value="ECO:0007669"/>
    <property type="project" value="InterPro"/>
</dbReference>
<evidence type="ECO:0000313" key="14">
    <source>
        <dbReference type="Proteomes" id="UP000494122"/>
    </source>
</evidence>
<comment type="subcellular location">
    <subcellularLocation>
        <location evidence="2">Cell membrane</location>
        <topology evidence="2">Multi-pass membrane protein</topology>
    </subcellularLocation>
</comment>
<dbReference type="PANTHER" id="PTHR43221">
    <property type="entry name" value="PROTEASE HTPX"/>
    <property type="match status" value="1"/>
</dbReference>
<keyword evidence="3" id="KW-1003">Cell membrane</keyword>
<sequence length="603" mass="65725">MDNRRANPQRWRIGAWLALGDGVLLAGGAALCALPLLAWALLPGAAALAGVALTLPALVSGVIMLRTPFSAPPDTREEGLPLRRDDAPGLFEALDGIRDAMAAPPLDAIYLDGEFNAAIRQHRRLGGKTRNVLWLGLPLLDMLSPSACRAILAHEYAHIAQRHGRYASRVYFARLQWQEVARRLDRRRRLSSAPLRLFVAWYVPRFLAVSLDFARQCEVQADAEAARVCGQPAMAEALSAMALQWRALRDAWPALLAASDPPRPYAALAARDALAAPADEAEARVWLHAALCATTADGDTHPSLADRLAALAADPARTLPWRRAAPTAAQAWLSGQRASLAARLDACCAAQSADEAAQVRQEREALTAQYHDLLRKRRIRALSADETARCAWLRCTLDDDVAGAALLAEDGLRLAPGHPALLAQLARCRQREGHPREAADLWLRVADHAGPEQLPSLRQLSLAALRAGDHALAEDYRRRADALQQSPPRADAADGYHPHDLSPAELGKLADTLDPLLRIATGAWLLRPAVGGRYRLLVLAREAALLRLIGRLTGEPSYLRRDCEQLLGRLLPRLRLDVEADIMAAGDPRLAWCVEQARVRRPA</sequence>
<dbReference type="Proteomes" id="UP000494122">
    <property type="component" value="Unassembled WGS sequence"/>
</dbReference>
<comment type="cofactor">
    <cofactor evidence="1">
        <name>Zn(2+)</name>
        <dbReference type="ChEBI" id="CHEBI:29105"/>
    </cofactor>
</comment>
<gene>
    <name evidence="13" type="ORF">LMG3328_04320</name>
</gene>
<keyword evidence="9" id="KW-1133">Transmembrane helix</keyword>
<dbReference type="GO" id="GO:0005886">
    <property type="term" value="C:plasma membrane"/>
    <property type="evidence" value="ECO:0007669"/>
    <property type="project" value="UniProtKB-SubCell"/>
</dbReference>
<evidence type="ECO:0000313" key="13">
    <source>
        <dbReference type="EMBL" id="CAB3901511.1"/>
    </source>
</evidence>
<dbReference type="InterPro" id="IPR050083">
    <property type="entry name" value="HtpX_protease"/>
</dbReference>
<evidence type="ECO:0000256" key="6">
    <source>
        <dbReference type="ARBA" id="ARBA00022723"/>
    </source>
</evidence>
<keyword evidence="8" id="KW-0862">Zinc</keyword>
<evidence type="ECO:0000256" key="5">
    <source>
        <dbReference type="ARBA" id="ARBA00022692"/>
    </source>
</evidence>
<dbReference type="AlphaFoldDB" id="A0A2M9H3L1"/>
<keyword evidence="5" id="KW-0812">Transmembrane</keyword>
<dbReference type="PANTHER" id="PTHR43221:SF1">
    <property type="entry name" value="PROTEASE HTPX"/>
    <property type="match status" value="1"/>
</dbReference>
<keyword evidence="10" id="KW-0482">Metalloprotease</keyword>